<gene>
    <name evidence="2" type="ORF">MYCTH_2310277</name>
</gene>
<dbReference type="SUPFAM" id="SSF54695">
    <property type="entry name" value="POZ domain"/>
    <property type="match status" value="1"/>
</dbReference>
<dbReference type="OMA" id="MARCESH"/>
<dbReference type="Proteomes" id="UP000007322">
    <property type="component" value="Chromosome 6"/>
</dbReference>
<dbReference type="STRING" id="573729.G2QLA8"/>
<dbReference type="AlphaFoldDB" id="G2QLA8"/>
<dbReference type="OrthoDB" id="5233753at2759"/>
<protein>
    <recommendedName>
        <fullName evidence="4">BTB domain-containing protein</fullName>
    </recommendedName>
</protein>
<name>G2QLA8_THET4</name>
<evidence type="ECO:0000313" key="2">
    <source>
        <dbReference type="EMBL" id="AEO60740.1"/>
    </source>
</evidence>
<dbReference type="HOGENOM" id="CLU_042420_3_2_1"/>
<reference evidence="2 3" key="1">
    <citation type="journal article" date="2011" name="Nat. Biotechnol.">
        <title>Comparative genomic analysis of the thermophilic biomass-degrading fungi Myceliophthora thermophila and Thielavia terrestris.</title>
        <authorList>
            <person name="Berka R.M."/>
            <person name="Grigoriev I.V."/>
            <person name="Otillar R."/>
            <person name="Salamov A."/>
            <person name="Grimwood J."/>
            <person name="Reid I."/>
            <person name="Ishmael N."/>
            <person name="John T."/>
            <person name="Darmond C."/>
            <person name="Moisan M.-C."/>
            <person name="Henrissat B."/>
            <person name="Coutinho P.M."/>
            <person name="Lombard V."/>
            <person name="Natvig D.O."/>
            <person name="Lindquist E."/>
            <person name="Schmutz J."/>
            <person name="Lucas S."/>
            <person name="Harris P."/>
            <person name="Powlowski J."/>
            <person name="Bellemare A."/>
            <person name="Taylor D."/>
            <person name="Butler G."/>
            <person name="de Vries R.P."/>
            <person name="Allijn I.E."/>
            <person name="van den Brink J."/>
            <person name="Ushinsky S."/>
            <person name="Storms R."/>
            <person name="Powell A.J."/>
            <person name="Paulsen I.T."/>
            <person name="Elbourne L.D.H."/>
            <person name="Baker S.E."/>
            <person name="Magnuson J."/>
            <person name="LaBoissiere S."/>
            <person name="Clutterbuck A.J."/>
            <person name="Martinez D."/>
            <person name="Wogulis M."/>
            <person name="de Leon A.L."/>
            <person name="Rey M.W."/>
            <person name="Tsang A."/>
        </authorList>
    </citation>
    <scope>NUCLEOTIDE SEQUENCE [LARGE SCALE GENOMIC DNA]</scope>
    <source>
        <strain evidence="3">ATCC 42464 / BCRC 31852 / DSM 1799</strain>
    </source>
</reference>
<evidence type="ECO:0008006" key="4">
    <source>
        <dbReference type="Google" id="ProtNLM"/>
    </source>
</evidence>
<dbReference type="KEGG" id="mtm:MYCTH_2310277"/>
<evidence type="ECO:0000313" key="3">
    <source>
        <dbReference type="Proteomes" id="UP000007322"/>
    </source>
</evidence>
<dbReference type="GeneID" id="11513966"/>
<dbReference type="VEuPathDB" id="FungiDB:MYCTH_2310277"/>
<proteinExistence type="predicted"/>
<organism evidence="2 3">
    <name type="scientific">Thermothelomyces thermophilus (strain ATCC 42464 / BCRC 31852 / DSM 1799)</name>
    <name type="common">Sporotrichum thermophile</name>
    <dbReference type="NCBI Taxonomy" id="573729"/>
    <lineage>
        <taxon>Eukaryota</taxon>
        <taxon>Fungi</taxon>
        <taxon>Dikarya</taxon>
        <taxon>Ascomycota</taxon>
        <taxon>Pezizomycotina</taxon>
        <taxon>Sordariomycetes</taxon>
        <taxon>Sordariomycetidae</taxon>
        <taxon>Sordariales</taxon>
        <taxon>Chaetomiaceae</taxon>
        <taxon>Thermothelomyces</taxon>
    </lineage>
</organism>
<feature type="compositionally biased region" description="Pro residues" evidence="1">
    <location>
        <begin position="1"/>
        <end position="12"/>
    </location>
</feature>
<keyword evidence="3" id="KW-1185">Reference proteome</keyword>
<dbReference type="InParanoid" id="G2QLA8"/>
<sequence>MESLPPSMPPPTTAGSVHRDGPQMMEMDVDGDLVLRVGSELGKAQDFRVCSATMRRASPIWKIMLFGPWKEAKPTEGNWRVDLPDDNPWPMGILLAIIHSKFGLVQRVESLGEVHEILLVADKYDMTALLQPWAACWIHLRLPTPPGTGSRVTGRELMLRIHAAWELGDEGMLSSVITHLVFSVSISNDSDSETQVSYKGETIRPEQNYGPPDLLELIQKRRLAVIQKLLDFYHEQVNRRTTDTPDRTFSGSWDPAGTQRDCQVLGSTSRSQRQRLEELGPLPAQATAVTQSANAIMQALSDVFARGRSLHRDRKSRDPSLAYQDLLATIEELKMERDVLEPHHKERLAAQRMKMGLGTGAS</sequence>
<dbReference type="eggNOG" id="ENOG502RS6N">
    <property type="taxonomic scope" value="Eukaryota"/>
</dbReference>
<evidence type="ECO:0000256" key="1">
    <source>
        <dbReference type="SAM" id="MobiDB-lite"/>
    </source>
</evidence>
<feature type="region of interest" description="Disordered" evidence="1">
    <location>
        <begin position="1"/>
        <end position="23"/>
    </location>
</feature>
<dbReference type="Gene3D" id="3.30.710.10">
    <property type="entry name" value="Potassium Channel Kv1.1, Chain A"/>
    <property type="match status" value="1"/>
</dbReference>
<dbReference type="InterPro" id="IPR011333">
    <property type="entry name" value="SKP1/BTB/POZ_sf"/>
</dbReference>
<dbReference type="RefSeq" id="XP_003665985.1">
    <property type="nucleotide sequence ID" value="XM_003665937.1"/>
</dbReference>
<accession>G2QLA8</accession>
<dbReference type="EMBL" id="CP003007">
    <property type="protein sequence ID" value="AEO60740.1"/>
    <property type="molecule type" value="Genomic_DNA"/>
</dbReference>